<evidence type="ECO:0000259" key="12">
    <source>
        <dbReference type="Pfam" id="PF07715"/>
    </source>
</evidence>
<gene>
    <name evidence="13" type="ORF">RGQ13_06505</name>
</gene>
<evidence type="ECO:0000256" key="7">
    <source>
        <dbReference type="ARBA" id="ARBA00023237"/>
    </source>
</evidence>
<keyword evidence="10" id="KW-0732">Signal</keyword>
<feature type="domain" description="TonB-dependent receptor-like beta-barrel" evidence="11">
    <location>
        <begin position="211"/>
        <end position="598"/>
    </location>
</feature>
<feature type="signal peptide" evidence="10">
    <location>
        <begin position="1"/>
        <end position="18"/>
    </location>
</feature>
<keyword evidence="4 8" id="KW-0812">Transmembrane</keyword>
<comment type="subcellular location">
    <subcellularLocation>
        <location evidence="1 8">Cell outer membrane</location>
        <topology evidence="1 8">Multi-pass membrane protein</topology>
    </subcellularLocation>
</comment>
<evidence type="ECO:0000256" key="9">
    <source>
        <dbReference type="RuleBase" id="RU003357"/>
    </source>
</evidence>
<keyword evidence="14" id="KW-1185">Reference proteome</keyword>
<keyword evidence="2 8" id="KW-0813">Transport</keyword>
<dbReference type="SUPFAM" id="SSF56935">
    <property type="entry name" value="Porins"/>
    <property type="match status" value="1"/>
</dbReference>
<dbReference type="RefSeq" id="WP_348392753.1">
    <property type="nucleotide sequence ID" value="NZ_CP134145.1"/>
</dbReference>
<protein>
    <submittedName>
        <fullName evidence="13">TonB-dependent receptor</fullName>
    </submittedName>
</protein>
<evidence type="ECO:0000259" key="11">
    <source>
        <dbReference type="Pfam" id="PF00593"/>
    </source>
</evidence>
<dbReference type="Pfam" id="PF00593">
    <property type="entry name" value="TonB_dep_Rec_b-barrel"/>
    <property type="match status" value="1"/>
</dbReference>
<evidence type="ECO:0000256" key="5">
    <source>
        <dbReference type="ARBA" id="ARBA00023077"/>
    </source>
</evidence>
<reference evidence="14" key="1">
    <citation type="submission" date="2023-09" db="EMBL/GenBank/DDBJ databases">
        <authorList>
            <person name="Li S."/>
            <person name="Li X."/>
            <person name="Zhang C."/>
            <person name="Zhao Z."/>
        </authorList>
    </citation>
    <scope>NUCLEOTIDE SEQUENCE [LARGE SCALE GENOMIC DNA]</scope>
    <source>
        <strain evidence="14">SQ149</strain>
    </source>
</reference>
<keyword evidence="6 8" id="KW-0472">Membrane</keyword>
<name>A0ABY9TXX1_9GAMM</name>
<dbReference type="Pfam" id="PF07715">
    <property type="entry name" value="Plug"/>
    <property type="match status" value="1"/>
</dbReference>
<evidence type="ECO:0000256" key="1">
    <source>
        <dbReference type="ARBA" id="ARBA00004571"/>
    </source>
</evidence>
<accession>A0ABY9TXX1</accession>
<evidence type="ECO:0000256" key="10">
    <source>
        <dbReference type="SAM" id="SignalP"/>
    </source>
</evidence>
<evidence type="ECO:0000313" key="14">
    <source>
        <dbReference type="Proteomes" id="UP001258994"/>
    </source>
</evidence>
<keyword evidence="13" id="KW-0675">Receptor</keyword>
<comment type="similarity">
    <text evidence="8 9">Belongs to the TonB-dependent receptor family.</text>
</comment>
<evidence type="ECO:0000256" key="2">
    <source>
        <dbReference type="ARBA" id="ARBA00022448"/>
    </source>
</evidence>
<evidence type="ECO:0000256" key="3">
    <source>
        <dbReference type="ARBA" id="ARBA00022452"/>
    </source>
</evidence>
<dbReference type="EMBL" id="CP134145">
    <property type="protein sequence ID" value="WNC73642.1"/>
    <property type="molecule type" value="Genomic_DNA"/>
</dbReference>
<dbReference type="Gene3D" id="2.40.170.20">
    <property type="entry name" value="TonB-dependent receptor, beta-barrel domain"/>
    <property type="match status" value="1"/>
</dbReference>
<dbReference type="InterPro" id="IPR000531">
    <property type="entry name" value="Beta-barrel_TonB"/>
</dbReference>
<sequence length="627" mass="70624">MRYICCLFAYAFIGCCIANEVESTNKIETIEVISPRDMFSYSNKSHTSINDIEKSLLASQYYGIADWLAELPGVSYSGQGGLFQSYNIRGFSRSRVRTEVDGIPIFTDRRAGNSISFIAPELLSNANIIKGPSSSLYGSQALGGVVNLSSEFAQGTEINLGYKTPNDGMNFSYKNKTDNISSAFAYRKANNHHAANNAPLNTEFEQVSGLLRYQGAIGDITTNVSWMPSIGSDIGKSNISYPDQETATYPTEKHSLAQIQLKSSDSWLAKFYHHYQNWDTKIDRANSYNNVTSYQSHTLGTLALLTHNFMADGGRIGFEWVARKGVKINDQLELDSNNEKFANTIVNGEQDNLAVFADNNWKIANSLINFGLRYDWITQSNQGFASVQNEKLNASMSISSEWNDTIQTTVELATGFRFPTLSELYFTGETPRGRTQGNEDLTPEKSVGAQLGTSVLLTSQLTLEFSSYYYQLDDYIERYNVNELLTSYRNIERATIFGFETQIKWQQNDYVDHSLSYQQQKGETQSNQTLADLIPIQLRLNTRLDFNNFSVFNQLIFQPSLDEVSPDELPRGSYVLWNIGGDYQVTNQQTLTISINNLSDEKYHANADDKAPLQPERNITLSTKWRF</sequence>
<evidence type="ECO:0000256" key="6">
    <source>
        <dbReference type="ARBA" id="ARBA00023136"/>
    </source>
</evidence>
<keyword evidence="7 8" id="KW-0998">Cell outer membrane</keyword>
<evidence type="ECO:0000256" key="8">
    <source>
        <dbReference type="PROSITE-ProRule" id="PRU01360"/>
    </source>
</evidence>
<evidence type="ECO:0000256" key="4">
    <source>
        <dbReference type="ARBA" id="ARBA00022692"/>
    </source>
</evidence>
<dbReference type="InterPro" id="IPR036942">
    <property type="entry name" value="Beta-barrel_TonB_sf"/>
</dbReference>
<organism evidence="13 14">
    <name type="scientific">Thalassotalea psychrophila</name>
    <dbReference type="NCBI Taxonomy" id="3065647"/>
    <lineage>
        <taxon>Bacteria</taxon>
        <taxon>Pseudomonadati</taxon>
        <taxon>Pseudomonadota</taxon>
        <taxon>Gammaproteobacteria</taxon>
        <taxon>Alteromonadales</taxon>
        <taxon>Colwelliaceae</taxon>
        <taxon>Thalassotalea</taxon>
    </lineage>
</organism>
<dbReference type="InterPro" id="IPR039426">
    <property type="entry name" value="TonB-dep_rcpt-like"/>
</dbReference>
<dbReference type="PANTHER" id="PTHR30069:SF50">
    <property type="entry name" value="TONB-DEPENDENT RECEPTOR HI_1217-RELATED"/>
    <property type="match status" value="1"/>
</dbReference>
<dbReference type="Gene3D" id="2.170.130.10">
    <property type="entry name" value="TonB-dependent receptor, plug domain"/>
    <property type="match status" value="1"/>
</dbReference>
<evidence type="ECO:0000313" key="13">
    <source>
        <dbReference type="EMBL" id="WNC73642.1"/>
    </source>
</evidence>
<dbReference type="Proteomes" id="UP001258994">
    <property type="component" value="Chromosome"/>
</dbReference>
<dbReference type="PANTHER" id="PTHR30069">
    <property type="entry name" value="TONB-DEPENDENT OUTER MEMBRANE RECEPTOR"/>
    <property type="match status" value="1"/>
</dbReference>
<dbReference type="InterPro" id="IPR012910">
    <property type="entry name" value="Plug_dom"/>
</dbReference>
<feature type="chain" id="PRO_5046212597" evidence="10">
    <location>
        <begin position="19"/>
        <end position="627"/>
    </location>
</feature>
<keyword evidence="5 9" id="KW-0798">TonB box</keyword>
<dbReference type="PROSITE" id="PS52016">
    <property type="entry name" value="TONB_DEPENDENT_REC_3"/>
    <property type="match status" value="1"/>
</dbReference>
<dbReference type="PROSITE" id="PS51257">
    <property type="entry name" value="PROKAR_LIPOPROTEIN"/>
    <property type="match status" value="1"/>
</dbReference>
<keyword evidence="3 8" id="KW-1134">Transmembrane beta strand</keyword>
<proteinExistence type="inferred from homology"/>
<feature type="domain" description="TonB-dependent receptor plug" evidence="12">
    <location>
        <begin position="54"/>
        <end position="145"/>
    </location>
</feature>
<dbReference type="InterPro" id="IPR037066">
    <property type="entry name" value="Plug_dom_sf"/>
</dbReference>